<evidence type="ECO:0000313" key="2">
    <source>
        <dbReference type="Proteomes" id="UP001144978"/>
    </source>
</evidence>
<organism evidence="1 2">
    <name type="scientific">Trametes sanguinea</name>
    <dbReference type="NCBI Taxonomy" id="158606"/>
    <lineage>
        <taxon>Eukaryota</taxon>
        <taxon>Fungi</taxon>
        <taxon>Dikarya</taxon>
        <taxon>Basidiomycota</taxon>
        <taxon>Agaricomycotina</taxon>
        <taxon>Agaricomycetes</taxon>
        <taxon>Polyporales</taxon>
        <taxon>Polyporaceae</taxon>
        <taxon>Trametes</taxon>
    </lineage>
</organism>
<evidence type="ECO:0000313" key="1">
    <source>
        <dbReference type="EMBL" id="KAJ2995345.1"/>
    </source>
</evidence>
<sequence length="756" mass="85270">MSLDTQLALARPPARRINPSLPRSTPGRAPLSPEVIRTLAARVSRSRIVNDPANEELIRWSENGDSFYGEYLNFSFLNHEKFAREVLGRWFKHQKFASFVRQLNMYGFHKIPHLQQGVLKSDSDTEPWHFEHPNFHRGQPDLLCLIQRKKQPSHPNNEEANSLDIHDPNAANGLANLTAGQLMDMNGIVNGIAAIKRHQQAISADLSALKQSNDALWKEAPGAQHFQVVHRSQRDPLIHDPEASKHVLKPVQRSNLKGKSRADLEQLLSPSDLAHDKARPNIGEAALYGIYYDDTEYDYMQHLKPVGLQEDGVDSIWLEAPAKPKGKGKAKDPISLLELPEDTLASKSELPRNYEAQENIPSSIAGFQPDMDPHLRQVLEALEDDAFVEDDLEDDFFGELVKDGERAPDEPLEFEFKEEGLQEEEDGTAGAVEGGEAAEEDESWEARFARFKQAQKSAPRDDASDVDAYSEGGDTIGTLPRLPVIGGKRRRKGASDASGYSMSSSSMWRNEHLTVLDERFDQIQLEYEESDEEEEEPSLDDLDEAPDLIASREDFESMMDEFLEKYEVIAGKMRPVLPGTATEKLETIRKALGEAKIRDDAEESDAEDDDILMPLDVDDKKDRWDCETILTTYSNLENHPRLIRARNNKPVPKIRLDPKTGLPSVEEGQPSKAKTTKRPDSSATEEDEEDTRPVRVTVARKKGETPEEKKARKQAVKAERQARRVEKKATKESFSKEVKRTVQSLADKEKMKVQKL</sequence>
<protein>
    <submittedName>
        <fullName evidence="1">Uncharacterized protein</fullName>
    </submittedName>
</protein>
<proteinExistence type="predicted"/>
<gene>
    <name evidence="1" type="ORF">NUW54_g7404</name>
</gene>
<dbReference type="Proteomes" id="UP001144978">
    <property type="component" value="Unassembled WGS sequence"/>
</dbReference>
<comment type="caution">
    <text evidence="1">The sequence shown here is derived from an EMBL/GenBank/DDBJ whole genome shotgun (WGS) entry which is preliminary data.</text>
</comment>
<accession>A0ACC1PMW8</accession>
<reference evidence="1" key="1">
    <citation type="submission" date="2022-08" db="EMBL/GenBank/DDBJ databases">
        <title>Genome Sequence of Pycnoporus sanguineus.</title>
        <authorList>
            <person name="Buettner E."/>
        </authorList>
    </citation>
    <scope>NUCLEOTIDE SEQUENCE</scope>
    <source>
        <strain evidence="1">CG-C14</strain>
    </source>
</reference>
<dbReference type="EMBL" id="JANSHE010002118">
    <property type="protein sequence ID" value="KAJ2995345.1"/>
    <property type="molecule type" value="Genomic_DNA"/>
</dbReference>
<keyword evidence="2" id="KW-1185">Reference proteome</keyword>
<name>A0ACC1PMW8_9APHY</name>